<dbReference type="Proteomes" id="UP000191024">
    <property type="component" value="Chromosome H"/>
</dbReference>
<dbReference type="PANTHER" id="PTHR45732">
    <property type="entry name" value="ADP-RIBOSYLATION FACTOR-LIKE PROTEIN 8"/>
    <property type="match status" value="1"/>
</dbReference>
<feature type="binding site" evidence="4">
    <location>
        <position position="55"/>
    </location>
    <ligand>
        <name>Mg(2+)</name>
        <dbReference type="ChEBI" id="CHEBI:18420"/>
    </ligand>
</feature>
<dbReference type="OrthoDB" id="2011769at2759"/>
<evidence type="ECO:0000256" key="1">
    <source>
        <dbReference type="ARBA" id="ARBA00022741"/>
    </source>
</evidence>
<keyword evidence="7" id="KW-1185">Reference proteome</keyword>
<keyword evidence="4" id="KW-0460">Magnesium</keyword>
<dbReference type="PANTHER" id="PTHR45732:SF7">
    <property type="entry name" value="ADP-RIBOSYLATION FACTOR-LIKE PROTEIN 8"/>
    <property type="match status" value="1"/>
</dbReference>
<evidence type="ECO:0000256" key="4">
    <source>
        <dbReference type="PIRSR" id="PIRSR606689-2"/>
    </source>
</evidence>
<evidence type="ECO:0000256" key="3">
    <source>
        <dbReference type="PIRSR" id="PIRSR606689-1"/>
    </source>
</evidence>
<comment type="similarity">
    <text evidence="5">Belongs to the small GTPase superfamily. Arf family.</text>
</comment>
<sequence>METLRKFFDSLWQYFLSLFYQRELKITIVGLQNSGKTSLARALLSKPFEQDTIPTLGMRMEQFYIGTNLIQLFDLAGQHRFHYMWNRYFDRSDLIIYVLDLSDMTNWNEAKHKLWDVLIKVNENATPVVLLGNKTDLVAPSEASAAAKRALKKSKSKGTAKEQPIMEDVYMAPLLRNYDYDDIPVFQLDETNLYLLRNIEILSKELGLDLKSNVLHTDTTQVSITSELVMFPISCKNGDNIQDILEWIAQM</sequence>
<evidence type="ECO:0000313" key="6">
    <source>
        <dbReference type="EMBL" id="SCV02739.1"/>
    </source>
</evidence>
<dbReference type="NCBIfam" id="TIGR00231">
    <property type="entry name" value="small_GTP"/>
    <property type="match status" value="1"/>
</dbReference>
<organism evidence="6 7">
    <name type="scientific">Lachancea mirantina</name>
    <dbReference type="NCBI Taxonomy" id="1230905"/>
    <lineage>
        <taxon>Eukaryota</taxon>
        <taxon>Fungi</taxon>
        <taxon>Dikarya</taxon>
        <taxon>Ascomycota</taxon>
        <taxon>Saccharomycotina</taxon>
        <taxon>Saccharomycetes</taxon>
        <taxon>Saccharomycetales</taxon>
        <taxon>Saccharomycetaceae</taxon>
        <taxon>Lachancea</taxon>
    </lineage>
</organism>
<dbReference type="GO" id="GO:0046872">
    <property type="term" value="F:metal ion binding"/>
    <property type="evidence" value="ECO:0007669"/>
    <property type="project" value="UniProtKB-KW"/>
</dbReference>
<dbReference type="SMART" id="SM00175">
    <property type="entry name" value="RAB"/>
    <property type="match status" value="1"/>
</dbReference>
<keyword evidence="2 3" id="KW-0342">GTP-binding</keyword>
<evidence type="ECO:0000256" key="2">
    <source>
        <dbReference type="ARBA" id="ARBA00023134"/>
    </source>
</evidence>
<dbReference type="GO" id="GO:0003924">
    <property type="term" value="F:GTPase activity"/>
    <property type="evidence" value="ECO:0007669"/>
    <property type="project" value="InterPro"/>
</dbReference>
<dbReference type="STRING" id="1230905.A0A1G4KE24"/>
<keyword evidence="1 3" id="KW-0547">Nucleotide-binding</keyword>
<feature type="binding site" evidence="3">
    <location>
        <begin position="30"/>
        <end position="37"/>
    </location>
    <ligand>
        <name>GTP</name>
        <dbReference type="ChEBI" id="CHEBI:37565"/>
    </ligand>
</feature>
<dbReference type="SMART" id="SM00177">
    <property type="entry name" value="ARF"/>
    <property type="match status" value="1"/>
</dbReference>
<keyword evidence="4" id="KW-0479">Metal-binding</keyword>
<dbReference type="PROSITE" id="PS51417">
    <property type="entry name" value="ARF"/>
    <property type="match status" value="1"/>
</dbReference>
<dbReference type="SMART" id="SM00178">
    <property type="entry name" value="SAR"/>
    <property type="match status" value="1"/>
</dbReference>
<dbReference type="PRINTS" id="PR00328">
    <property type="entry name" value="SAR1GTPBP"/>
</dbReference>
<dbReference type="SUPFAM" id="SSF52540">
    <property type="entry name" value="P-loop containing nucleoside triphosphate hydrolases"/>
    <property type="match status" value="1"/>
</dbReference>
<dbReference type="EMBL" id="LT598468">
    <property type="protein sequence ID" value="SCV02739.1"/>
    <property type="molecule type" value="Genomic_DNA"/>
</dbReference>
<dbReference type="InterPro" id="IPR006689">
    <property type="entry name" value="Small_GTPase_ARF/SAR"/>
</dbReference>
<evidence type="ECO:0000313" key="7">
    <source>
        <dbReference type="Proteomes" id="UP000191024"/>
    </source>
</evidence>
<evidence type="ECO:0000256" key="5">
    <source>
        <dbReference type="RuleBase" id="RU003925"/>
    </source>
</evidence>
<dbReference type="InterPro" id="IPR027417">
    <property type="entry name" value="P-loop_NTPase"/>
</dbReference>
<feature type="binding site" evidence="3">
    <location>
        <begin position="133"/>
        <end position="136"/>
    </location>
    <ligand>
        <name>GTP</name>
        <dbReference type="ChEBI" id="CHEBI:37565"/>
    </ligand>
</feature>
<feature type="binding site" evidence="3">
    <location>
        <position position="77"/>
    </location>
    <ligand>
        <name>GTP</name>
        <dbReference type="ChEBI" id="CHEBI:37565"/>
    </ligand>
</feature>
<name>A0A1G4KE24_9SACH</name>
<feature type="binding site" evidence="4">
    <location>
        <position position="37"/>
    </location>
    <ligand>
        <name>Mg(2+)</name>
        <dbReference type="ChEBI" id="CHEBI:18420"/>
    </ligand>
</feature>
<protein>
    <submittedName>
        <fullName evidence="6">LAMI_0H02520g1_1</fullName>
    </submittedName>
</protein>
<dbReference type="InterPro" id="IPR005225">
    <property type="entry name" value="Small_GTP-bd"/>
</dbReference>
<dbReference type="PROSITE" id="PS51419">
    <property type="entry name" value="RAB"/>
    <property type="match status" value="1"/>
</dbReference>
<dbReference type="GO" id="GO:0098852">
    <property type="term" value="C:lytic vacuole membrane"/>
    <property type="evidence" value="ECO:0007669"/>
    <property type="project" value="TreeGrafter"/>
</dbReference>
<gene>
    <name evidence="6" type="ORF">LAMI_0H02520G</name>
</gene>
<dbReference type="GO" id="GO:0005525">
    <property type="term" value="F:GTP binding"/>
    <property type="evidence" value="ECO:0007669"/>
    <property type="project" value="UniProtKB-KW"/>
</dbReference>
<dbReference type="AlphaFoldDB" id="A0A1G4KE24"/>
<dbReference type="Gene3D" id="3.40.50.300">
    <property type="entry name" value="P-loop containing nucleotide triphosphate hydrolases"/>
    <property type="match status" value="1"/>
</dbReference>
<reference evidence="7" key="1">
    <citation type="submission" date="2016-03" db="EMBL/GenBank/DDBJ databases">
        <authorList>
            <person name="Devillers H."/>
        </authorList>
    </citation>
    <scope>NUCLEOTIDE SEQUENCE [LARGE SCALE GENOMIC DNA]</scope>
</reference>
<proteinExistence type="inferred from homology"/>
<dbReference type="SMART" id="SM00173">
    <property type="entry name" value="RAS"/>
    <property type="match status" value="1"/>
</dbReference>
<dbReference type="Pfam" id="PF00025">
    <property type="entry name" value="Arf"/>
    <property type="match status" value="1"/>
</dbReference>
<accession>A0A1G4KE24</accession>